<organism evidence="1 2">
    <name type="scientific">Tanacetum coccineum</name>
    <dbReference type="NCBI Taxonomy" id="301880"/>
    <lineage>
        <taxon>Eukaryota</taxon>
        <taxon>Viridiplantae</taxon>
        <taxon>Streptophyta</taxon>
        <taxon>Embryophyta</taxon>
        <taxon>Tracheophyta</taxon>
        <taxon>Spermatophyta</taxon>
        <taxon>Magnoliopsida</taxon>
        <taxon>eudicotyledons</taxon>
        <taxon>Gunneridae</taxon>
        <taxon>Pentapetalae</taxon>
        <taxon>asterids</taxon>
        <taxon>campanulids</taxon>
        <taxon>Asterales</taxon>
        <taxon>Asteraceae</taxon>
        <taxon>Asteroideae</taxon>
        <taxon>Anthemideae</taxon>
        <taxon>Anthemidinae</taxon>
        <taxon>Tanacetum</taxon>
    </lineage>
</organism>
<reference evidence="1" key="2">
    <citation type="submission" date="2022-01" db="EMBL/GenBank/DDBJ databases">
        <authorList>
            <person name="Yamashiro T."/>
            <person name="Shiraishi A."/>
            <person name="Satake H."/>
            <person name="Nakayama K."/>
        </authorList>
    </citation>
    <scope>NUCLEOTIDE SEQUENCE</scope>
</reference>
<gene>
    <name evidence="1" type="ORF">Tco_1070806</name>
</gene>
<dbReference type="EMBL" id="BQNB010019790">
    <property type="protein sequence ID" value="GJT89089.1"/>
    <property type="molecule type" value="Genomic_DNA"/>
</dbReference>
<accession>A0ABQ5HNK9</accession>
<sequence>MASAGSFLCKLLVVMYKLEILTHRLYDGSAFYDLEVDLFPDVAFVSALISVAAPASQTKVYLFVSPPIAASSSAVDLLQLLNK</sequence>
<proteinExistence type="predicted"/>
<protein>
    <submittedName>
        <fullName evidence="1">Uncharacterized protein</fullName>
    </submittedName>
</protein>
<keyword evidence="2" id="KW-1185">Reference proteome</keyword>
<evidence type="ECO:0000313" key="1">
    <source>
        <dbReference type="EMBL" id="GJT89089.1"/>
    </source>
</evidence>
<dbReference type="Proteomes" id="UP001151760">
    <property type="component" value="Unassembled WGS sequence"/>
</dbReference>
<comment type="caution">
    <text evidence="1">The sequence shown here is derived from an EMBL/GenBank/DDBJ whole genome shotgun (WGS) entry which is preliminary data.</text>
</comment>
<name>A0ABQ5HNK9_9ASTR</name>
<evidence type="ECO:0000313" key="2">
    <source>
        <dbReference type="Proteomes" id="UP001151760"/>
    </source>
</evidence>
<reference evidence="1" key="1">
    <citation type="journal article" date="2022" name="Int. J. Mol. Sci.">
        <title>Draft Genome of Tanacetum Coccineum: Genomic Comparison of Closely Related Tanacetum-Family Plants.</title>
        <authorList>
            <person name="Yamashiro T."/>
            <person name="Shiraishi A."/>
            <person name="Nakayama K."/>
            <person name="Satake H."/>
        </authorList>
    </citation>
    <scope>NUCLEOTIDE SEQUENCE</scope>
</reference>